<dbReference type="Proteomes" id="UP000002624">
    <property type="component" value="Unassembled WGS sequence"/>
</dbReference>
<dbReference type="EMBL" id="GG692434">
    <property type="protein sequence ID" value="EER37705.1"/>
    <property type="molecule type" value="Genomic_DNA"/>
</dbReference>
<reference evidence="2" key="1">
    <citation type="submission" date="2009-05" db="EMBL/GenBank/DDBJ databases">
        <title>The genome sequence of Ajellomyces capsulatus strain H143.</title>
        <authorList>
            <person name="Champion M."/>
            <person name="Cuomo C.A."/>
            <person name="Ma L.-J."/>
            <person name="Henn M.R."/>
            <person name="Sil A."/>
            <person name="Goldman B."/>
            <person name="Young S.K."/>
            <person name="Kodira C.D."/>
            <person name="Zeng Q."/>
            <person name="Koehrsen M."/>
            <person name="Alvarado L."/>
            <person name="Berlin A.M."/>
            <person name="Borenstein D."/>
            <person name="Chen Z."/>
            <person name="Engels R."/>
            <person name="Freedman E."/>
            <person name="Gellesch M."/>
            <person name="Goldberg J."/>
            <person name="Griggs A."/>
            <person name="Gujja S."/>
            <person name="Heiman D.I."/>
            <person name="Hepburn T.A."/>
            <person name="Howarth C."/>
            <person name="Jen D."/>
            <person name="Larson L."/>
            <person name="Lewis B."/>
            <person name="Mehta T."/>
            <person name="Park D."/>
            <person name="Pearson M."/>
            <person name="Roberts A."/>
            <person name="Saif S."/>
            <person name="Shea T.D."/>
            <person name="Shenoy N."/>
            <person name="Sisk P."/>
            <person name="Stolte C."/>
            <person name="Sykes S."/>
            <person name="Walk T."/>
            <person name="White J."/>
            <person name="Yandava C."/>
            <person name="Klein B."/>
            <person name="McEwen J.G."/>
            <person name="Puccia R."/>
            <person name="Goldman G.H."/>
            <person name="Felipe M.S."/>
            <person name="Nino-Vega G."/>
            <person name="San-Blas G."/>
            <person name="Taylor J.W."/>
            <person name="Mendoza L."/>
            <person name="Galagan J.E."/>
            <person name="Nusbaum C."/>
            <person name="Birren B.W."/>
        </authorList>
    </citation>
    <scope>NUCLEOTIDE SEQUENCE [LARGE SCALE GENOMIC DNA]</scope>
    <source>
        <strain evidence="2">H143</strain>
    </source>
</reference>
<dbReference type="VEuPathDB" id="FungiDB:HCDG_08375"/>
<accession>C6HQ94</accession>
<evidence type="ECO:0000313" key="2">
    <source>
        <dbReference type="Proteomes" id="UP000002624"/>
    </source>
</evidence>
<name>C6HQ94_AJECH</name>
<sequence length="114" mass="12553">MCRVALGNGPGGSSRVKLIPSSRIKQKRQGIFLSLSFYKFTVEVNSSKGLPEKTSSAACPSSQNAEIHKHALALLHAQIRGKEMKPKNLCAEATFSQNSNRDELHPYLRIAFRA</sequence>
<dbReference type="AlphaFoldDB" id="C6HQ94"/>
<gene>
    <name evidence="1" type="ORF">HCDG_08375</name>
</gene>
<dbReference type="HOGENOM" id="CLU_2120404_0_0_1"/>
<evidence type="ECO:0000313" key="1">
    <source>
        <dbReference type="EMBL" id="EER37705.1"/>
    </source>
</evidence>
<protein>
    <submittedName>
        <fullName evidence="1">Uncharacterized protein</fullName>
    </submittedName>
</protein>
<proteinExistence type="predicted"/>
<organism evidence="1 2">
    <name type="scientific">Ajellomyces capsulatus (strain H143)</name>
    <name type="common">Darling's disease fungus</name>
    <name type="synonym">Histoplasma capsulatum</name>
    <dbReference type="NCBI Taxonomy" id="544712"/>
    <lineage>
        <taxon>Eukaryota</taxon>
        <taxon>Fungi</taxon>
        <taxon>Dikarya</taxon>
        <taxon>Ascomycota</taxon>
        <taxon>Pezizomycotina</taxon>
        <taxon>Eurotiomycetes</taxon>
        <taxon>Eurotiomycetidae</taxon>
        <taxon>Onygenales</taxon>
        <taxon>Ajellomycetaceae</taxon>
        <taxon>Histoplasma</taxon>
    </lineage>
</organism>